<dbReference type="PROSITE" id="PS51257">
    <property type="entry name" value="PROKAR_LIPOPROTEIN"/>
    <property type="match status" value="1"/>
</dbReference>
<dbReference type="EC" id="5.2.1.8" evidence="2 4"/>
<dbReference type="KEGG" id="lnu:N7U66_19655"/>
<evidence type="ECO:0000256" key="2">
    <source>
        <dbReference type="ARBA" id="ARBA00013194"/>
    </source>
</evidence>
<sequence length="361" mass="39683">MNLRKLILPILSLCLVVLSCKKDDDAPIEAPALRDRQEVYDENLVEIETYLETHFYNYEAFDFADPYSQANDTFSIVFDTISGVNSDKTPLMDQVDFKTVTEDDVDYKLYFLKVRQGLGKPVNALDRAAVLYNGTIPEGASFDSAVTIGAGQPLNLTTVGSTFGVVSGFREGIVEFNASTGFTENGNNEITYDDHGIGAVFIPSGLGYFAVPPSTVIPQYSPLIFTLRVVSRSNTDWDEDGIPSHMEHPDGDYSGSDDDTDGDSFVNFVDSDDDGDGVLTEDEVKQKEYEDDGANAFMTKAEAVAYYDANIANNGENELFIRTELKLDGTYTLHTTVIPQTLVDGVLVSNYLNSNITTVLE</sequence>
<evidence type="ECO:0000256" key="3">
    <source>
        <dbReference type="ARBA" id="ARBA00023110"/>
    </source>
</evidence>
<evidence type="ECO:0000259" key="6">
    <source>
        <dbReference type="PROSITE" id="PS50059"/>
    </source>
</evidence>
<dbReference type="AlphaFoldDB" id="A0A9E8SDQ5"/>
<dbReference type="InterPro" id="IPR001179">
    <property type="entry name" value="PPIase_FKBP_dom"/>
</dbReference>
<dbReference type="SUPFAM" id="SSF54534">
    <property type="entry name" value="FKBP-like"/>
    <property type="match status" value="1"/>
</dbReference>
<name>A0A9E8SDQ5_9FLAO</name>
<evidence type="ECO:0000313" key="7">
    <source>
        <dbReference type="EMBL" id="WAC02012.1"/>
    </source>
</evidence>
<feature type="domain" description="PPIase FKBP-type" evidence="6">
    <location>
        <begin position="125"/>
        <end position="233"/>
    </location>
</feature>
<keyword evidence="3 4" id="KW-0697">Rotamase</keyword>
<dbReference type="RefSeq" id="WP_267676610.1">
    <property type="nucleotide sequence ID" value="NZ_CP113088.1"/>
</dbReference>
<evidence type="ECO:0000256" key="4">
    <source>
        <dbReference type="PROSITE-ProRule" id="PRU00277"/>
    </source>
</evidence>
<evidence type="ECO:0000256" key="5">
    <source>
        <dbReference type="SAM" id="MobiDB-lite"/>
    </source>
</evidence>
<protein>
    <recommendedName>
        <fullName evidence="2 4">peptidylprolyl isomerase</fullName>
        <ecNumber evidence="2 4">5.2.1.8</ecNumber>
    </recommendedName>
</protein>
<evidence type="ECO:0000256" key="1">
    <source>
        <dbReference type="ARBA" id="ARBA00000971"/>
    </source>
</evidence>
<accession>A0A9E8SDQ5</accession>
<evidence type="ECO:0000313" key="8">
    <source>
        <dbReference type="Proteomes" id="UP001164705"/>
    </source>
</evidence>
<dbReference type="Proteomes" id="UP001164705">
    <property type="component" value="Chromosome"/>
</dbReference>
<dbReference type="PROSITE" id="PS50059">
    <property type="entry name" value="FKBP_PPIASE"/>
    <property type="match status" value="1"/>
</dbReference>
<feature type="region of interest" description="Disordered" evidence="5">
    <location>
        <begin position="236"/>
        <end position="277"/>
    </location>
</feature>
<dbReference type="Gene3D" id="3.10.50.40">
    <property type="match status" value="1"/>
</dbReference>
<gene>
    <name evidence="7" type="ORF">N7U66_19655</name>
</gene>
<keyword evidence="8" id="KW-1185">Reference proteome</keyword>
<reference evidence="7" key="1">
    <citation type="submission" date="2022-11" db="EMBL/GenBank/DDBJ databases">
        <title>Lacinutrix neustonica HL-RS19T sp. nov., isolated from the surface microlayer sample of brackish Lake Shihwa.</title>
        <authorList>
            <person name="Choi J.Y."/>
            <person name="Hwang C.Y."/>
        </authorList>
    </citation>
    <scope>NUCLEOTIDE SEQUENCE</scope>
    <source>
        <strain evidence="7">HL-RS19</strain>
    </source>
</reference>
<keyword evidence="4" id="KW-0413">Isomerase</keyword>
<organism evidence="7 8">
    <name type="scientific">Lacinutrix neustonica</name>
    <dbReference type="NCBI Taxonomy" id="2980107"/>
    <lineage>
        <taxon>Bacteria</taxon>
        <taxon>Pseudomonadati</taxon>
        <taxon>Bacteroidota</taxon>
        <taxon>Flavobacteriia</taxon>
        <taxon>Flavobacteriales</taxon>
        <taxon>Flavobacteriaceae</taxon>
        <taxon>Lacinutrix</taxon>
    </lineage>
</organism>
<comment type="catalytic activity">
    <reaction evidence="1 4">
        <text>[protein]-peptidylproline (omega=180) = [protein]-peptidylproline (omega=0)</text>
        <dbReference type="Rhea" id="RHEA:16237"/>
        <dbReference type="Rhea" id="RHEA-COMP:10747"/>
        <dbReference type="Rhea" id="RHEA-COMP:10748"/>
        <dbReference type="ChEBI" id="CHEBI:83833"/>
        <dbReference type="ChEBI" id="CHEBI:83834"/>
        <dbReference type="EC" id="5.2.1.8"/>
    </reaction>
</comment>
<dbReference type="GO" id="GO:0003755">
    <property type="term" value="F:peptidyl-prolyl cis-trans isomerase activity"/>
    <property type="evidence" value="ECO:0007669"/>
    <property type="project" value="UniProtKB-KW"/>
</dbReference>
<dbReference type="InterPro" id="IPR046357">
    <property type="entry name" value="PPIase_dom_sf"/>
</dbReference>
<dbReference type="EMBL" id="CP113088">
    <property type="protein sequence ID" value="WAC02012.1"/>
    <property type="molecule type" value="Genomic_DNA"/>
</dbReference>
<proteinExistence type="predicted"/>